<protein>
    <submittedName>
        <fullName evidence="2">Uncharacterized protein</fullName>
    </submittedName>
</protein>
<reference evidence="2" key="1">
    <citation type="submission" date="2014-11" db="EMBL/GenBank/DDBJ databases">
        <authorList>
            <person name="Amaro Gonzalez C."/>
        </authorList>
    </citation>
    <scope>NUCLEOTIDE SEQUENCE</scope>
</reference>
<dbReference type="AlphaFoldDB" id="A0A0E9V5J1"/>
<name>A0A0E9V5J1_ANGAN</name>
<feature type="transmembrane region" description="Helical" evidence="1">
    <location>
        <begin position="28"/>
        <end position="46"/>
    </location>
</feature>
<keyword evidence="1" id="KW-0472">Membrane</keyword>
<keyword evidence="1" id="KW-0812">Transmembrane</keyword>
<dbReference type="EMBL" id="GBXM01035321">
    <property type="protein sequence ID" value="JAH73256.1"/>
    <property type="molecule type" value="Transcribed_RNA"/>
</dbReference>
<accession>A0A0E9V5J1</accession>
<sequence length="68" mass="7503">MCSRSTATVCAAVRRAMLCLEVNLRTRLWLGGLVGWTLLAIVYGLVPRWGTAVTTLSDVTRKLPGWLQ</sequence>
<organism evidence="2">
    <name type="scientific">Anguilla anguilla</name>
    <name type="common">European freshwater eel</name>
    <name type="synonym">Muraena anguilla</name>
    <dbReference type="NCBI Taxonomy" id="7936"/>
    <lineage>
        <taxon>Eukaryota</taxon>
        <taxon>Metazoa</taxon>
        <taxon>Chordata</taxon>
        <taxon>Craniata</taxon>
        <taxon>Vertebrata</taxon>
        <taxon>Euteleostomi</taxon>
        <taxon>Actinopterygii</taxon>
        <taxon>Neopterygii</taxon>
        <taxon>Teleostei</taxon>
        <taxon>Anguilliformes</taxon>
        <taxon>Anguillidae</taxon>
        <taxon>Anguilla</taxon>
    </lineage>
</organism>
<reference evidence="2" key="2">
    <citation type="journal article" date="2015" name="Fish Shellfish Immunol.">
        <title>Early steps in the European eel (Anguilla anguilla)-Vibrio vulnificus interaction in the gills: Role of the RtxA13 toxin.</title>
        <authorList>
            <person name="Callol A."/>
            <person name="Pajuelo D."/>
            <person name="Ebbesson L."/>
            <person name="Teles M."/>
            <person name="MacKenzie S."/>
            <person name="Amaro C."/>
        </authorList>
    </citation>
    <scope>NUCLEOTIDE SEQUENCE</scope>
</reference>
<proteinExistence type="predicted"/>
<evidence type="ECO:0000313" key="2">
    <source>
        <dbReference type="EMBL" id="JAH73256.1"/>
    </source>
</evidence>
<evidence type="ECO:0000256" key="1">
    <source>
        <dbReference type="SAM" id="Phobius"/>
    </source>
</evidence>
<keyword evidence="1" id="KW-1133">Transmembrane helix</keyword>